<feature type="transmembrane region" description="Helical" evidence="1">
    <location>
        <begin position="23"/>
        <end position="41"/>
    </location>
</feature>
<reference evidence="3 4" key="1">
    <citation type="submission" date="2013-09" db="EMBL/GenBank/DDBJ databases">
        <authorList>
            <person name="Zeng Z."/>
            <person name="Chen C."/>
        </authorList>
    </citation>
    <scope>NUCLEOTIDE SEQUENCE [LARGE SCALE GENOMIC DNA]</scope>
    <source>
        <strain evidence="3 4">WB 4.1-42</strain>
    </source>
</reference>
<feature type="domain" description="2TM" evidence="2">
    <location>
        <begin position="12"/>
        <end position="96"/>
    </location>
</feature>
<dbReference type="GO" id="GO:0016301">
    <property type="term" value="F:kinase activity"/>
    <property type="evidence" value="ECO:0007669"/>
    <property type="project" value="UniProtKB-KW"/>
</dbReference>
<evidence type="ECO:0000313" key="3">
    <source>
        <dbReference type="EMBL" id="KGO92980.1"/>
    </source>
</evidence>
<evidence type="ECO:0000259" key="2">
    <source>
        <dbReference type="Pfam" id="PF13239"/>
    </source>
</evidence>
<dbReference type="eggNOG" id="COG2972">
    <property type="taxonomic scope" value="Bacteria"/>
</dbReference>
<name>A0A0A2MXM6_9FLAO</name>
<organism evidence="3 4">
    <name type="scientific">Flavobacterium subsaxonicum WB 4.1-42 = DSM 21790</name>
    <dbReference type="NCBI Taxonomy" id="1121898"/>
    <lineage>
        <taxon>Bacteria</taxon>
        <taxon>Pseudomonadati</taxon>
        <taxon>Bacteroidota</taxon>
        <taxon>Flavobacteriia</taxon>
        <taxon>Flavobacteriales</taxon>
        <taxon>Flavobacteriaceae</taxon>
        <taxon>Flavobacterium</taxon>
    </lineage>
</organism>
<dbReference type="Proteomes" id="UP000030111">
    <property type="component" value="Unassembled WGS sequence"/>
</dbReference>
<comment type="caution">
    <text evidence="3">The sequence shown here is derived from an EMBL/GenBank/DDBJ whole genome shotgun (WGS) entry which is preliminary data.</text>
</comment>
<evidence type="ECO:0000256" key="1">
    <source>
        <dbReference type="SAM" id="Phobius"/>
    </source>
</evidence>
<keyword evidence="1" id="KW-1133">Transmembrane helix</keyword>
<proteinExistence type="predicted"/>
<keyword evidence="1" id="KW-0812">Transmembrane</keyword>
<keyword evidence="3" id="KW-0418">Kinase</keyword>
<dbReference type="Pfam" id="PF13239">
    <property type="entry name" value="2TM"/>
    <property type="match status" value="1"/>
</dbReference>
<dbReference type="OrthoDB" id="8965954at2"/>
<evidence type="ECO:0000313" key="4">
    <source>
        <dbReference type="Proteomes" id="UP000030111"/>
    </source>
</evidence>
<dbReference type="InterPro" id="IPR025698">
    <property type="entry name" value="2TM_dom"/>
</dbReference>
<gene>
    <name evidence="3" type="ORF">Q766_10175</name>
</gene>
<protein>
    <submittedName>
        <fullName evidence="3">Histidine kinase</fullName>
    </submittedName>
</protein>
<sequence>MENSFEDERRIEKARKKIQAIKGFYKHFAAYVIVNIVLIVMHWVDMEPGEHFLEWNTFSTAFFWGIGLLLHAFGVFGTDVFLGADWEERKIREYMDKDTGKKNKWE</sequence>
<dbReference type="RefSeq" id="WP_026992989.1">
    <property type="nucleotide sequence ID" value="NZ_JRLY01000007.1"/>
</dbReference>
<keyword evidence="3" id="KW-0808">Transferase</keyword>
<dbReference type="AlphaFoldDB" id="A0A0A2MXM6"/>
<accession>A0A0A2MXM6</accession>
<dbReference type="STRING" id="1121898.GCA_000422725_02655"/>
<keyword evidence="4" id="KW-1185">Reference proteome</keyword>
<keyword evidence="1" id="KW-0472">Membrane</keyword>
<dbReference type="EMBL" id="JRLY01000007">
    <property type="protein sequence ID" value="KGO92980.1"/>
    <property type="molecule type" value="Genomic_DNA"/>
</dbReference>
<feature type="transmembrane region" description="Helical" evidence="1">
    <location>
        <begin position="61"/>
        <end position="82"/>
    </location>
</feature>